<evidence type="ECO:0000313" key="4">
    <source>
        <dbReference type="Proteomes" id="UP001497497"/>
    </source>
</evidence>
<sequence>MRILFSVLHTMACTQAFVVFSFLNQKNTKTSPGDELRSFTLDLTGSRIVENVCKGTHGTGVIFRLDPKQQTMTVVEKDDDPNREAKVKSCLTTDAESSQCNYCGTDLCQWAVSIPCHTRAGTSRWDTTLEIDVALDQGNVTLCNVMCLDLGYFDEEKEGGGNGITYEVTGMIVGGMLVLLGLVPLIGVAIFVLLMKRR</sequence>
<keyword evidence="1" id="KW-1133">Transmembrane helix</keyword>
<feature type="signal peptide" evidence="2">
    <location>
        <begin position="1"/>
        <end position="16"/>
    </location>
</feature>
<dbReference type="Proteomes" id="UP001497497">
    <property type="component" value="Unassembled WGS sequence"/>
</dbReference>
<evidence type="ECO:0000256" key="1">
    <source>
        <dbReference type="SAM" id="Phobius"/>
    </source>
</evidence>
<keyword evidence="1" id="KW-0472">Membrane</keyword>
<dbReference type="EMBL" id="CAXITT010000384">
    <property type="protein sequence ID" value="CAL1540493.1"/>
    <property type="molecule type" value="Genomic_DNA"/>
</dbReference>
<feature type="chain" id="PRO_5043416052" evidence="2">
    <location>
        <begin position="17"/>
        <end position="198"/>
    </location>
</feature>
<keyword evidence="4" id="KW-1185">Reference proteome</keyword>
<organism evidence="3 4">
    <name type="scientific">Lymnaea stagnalis</name>
    <name type="common">Great pond snail</name>
    <name type="synonym">Helix stagnalis</name>
    <dbReference type="NCBI Taxonomy" id="6523"/>
    <lineage>
        <taxon>Eukaryota</taxon>
        <taxon>Metazoa</taxon>
        <taxon>Spiralia</taxon>
        <taxon>Lophotrochozoa</taxon>
        <taxon>Mollusca</taxon>
        <taxon>Gastropoda</taxon>
        <taxon>Heterobranchia</taxon>
        <taxon>Euthyneura</taxon>
        <taxon>Panpulmonata</taxon>
        <taxon>Hygrophila</taxon>
        <taxon>Lymnaeoidea</taxon>
        <taxon>Lymnaeidae</taxon>
        <taxon>Lymnaea</taxon>
    </lineage>
</organism>
<dbReference type="AlphaFoldDB" id="A0AAV2I3F8"/>
<keyword evidence="2" id="KW-0732">Signal</keyword>
<evidence type="ECO:0000313" key="3">
    <source>
        <dbReference type="EMBL" id="CAL1540493.1"/>
    </source>
</evidence>
<feature type="transmembrane region" description="Helical" evidence="1">
    <location>
        <begin position="171"/>
        <end position="194"/>
    </location>
</feature>
<proteinExistence type="predicted"/>
<keyword evidence="1" id="KW-0812">Transmembrane</keyword>
<comment type="caution">
    <text evidence="3">The sequence shown here is derived from an EMBL/GenBank/DDBJ whole genome shotgun (WGS) entry which is preliminary data.</text>
</comment>
<name>A0AAV2I3F8_LYMST</name>
<protein>
    <submittedName>
        <fullName evidence="3">Uncharacterized protein</fullName>
    </submittedName>
</protein>
<reference evidence="3 4" key="1">
    <citation type="submission" date="2024-04" db="EMBL/GenBank/DDBJ databases">
        <authorList>
            <consortium name="Genoscope - CEA"/>
            <person name="William W."/>
        </authorList>
    </citation>
    <scope>NUCLEOTIDE SEQUENCE [LARGE SCALE GENOMIC DNA]</scope>
</reference>
<gene>
    <name evidence="3" type="ORF">GSLYS_00014142001</name>
</gene>
<evidence type="ECO:0000256" key="2">
    <source>
        <dbReference type="SAM" id="SignalP"/>
    </source>
</evidence>
<accession>A0AAV2I3F8</accession>